<feature type="binding site" evidence="6">
    <location>
        <begin position="123"/>
        <end position="128"/>
    </location>
    <ligand>
        <name>S-adenosyl-L-methionine</name>
        <dbReference type="ChEBI" id="CHEBI:59789"/>
    </ligand>
</feature>
<keyword evidence="6" id="KW-0963">Cytoplasm</keyword>
<dbReference type="PIRSF" id="PIRSF004505">
    <property type="entry name" value="MT_bac"/>
    <property type="match status" value="1"/>
</dbReference>
<comment type="similarity">
    <text evidence="5 6">Belongs to the RNA methyltransferase RlmH family.</text>
</comment>
<keyword evidence="8" id="KW-1185">Reference proteome</keyword>
<keyword evidence="2 6" id="KW-0489">Methyltransferase</keyword>
<accession>A0AAN1W0J5</accession>
<dbReference type="RefSeq" id="WP_212785764.1">
    <property type="nucleotide sequence ID" value="NZ_AP019536.1"/>
</dbReference>
<dbReference type="NCBIfam" id="NF000986">
    <property type="entry name" value="PRK00103.1-4"/>
    <property type="match status" value="1"/>
</dbReference>
<dbReference type="InterPro" id="IPR029028">
    <property type="entry name" value="Alpha/beta_knot_MTases"/>
</dbReference>
<dbReference type="NCBIfam" id="TIGR00246">
    <property type="entry name" value="tRNA_RlmH_YbeA"/>
    <property type="match status" value="1"/>
</dbReference>
<dbReference type="EC" id="2.1.1.177" evidence="6"/>
<dbReference type="SUPFAM" id="SSF75217">
    <property type="entry name" value="alpha/beta knot"/>
    <property type="match status" value="1"/>
</dbReference>
<comment type="subcellular location">
    <subcellularLocation>
        <location evidence="6">Cytoplasm</location>
    </subcellularLocation>
</comment>
<gene>
    <name evidence="6 7" type="primary">rlmH</name>
    <name evidence="7" type="ORF">FGKAn22_22260</name>
</gene>
<evidence type="ECO:0000313" key="8">
    <source>
        <dbReference type="Proteomes" id="UP001319121"/>
    </source>
</evidence>
<reference evidence="7 8" key="1">
    <citation type="submission" date="2019-03" db="EMBL/GenBank/DDBJ databases">
        <title>Complete genome sequence of Ferrigenium kumadai strain An22, a microaerophilic iron-oxidizing bacterium isolated from a paddy field soil.</title>
        <authorList>
            <person name="Watanabe T."/>
            <person name="Asakawa S."/>
        </authorList>
    </citation>
    <scope>NUCLEOTIDE SEQUENCE [LARGE SCALE GENOMIC DNA]</scope>
    <source>
        <strain evidence="7 8">An22</strain>
    </source>
</reference>
<name>A0AAN1W0J5_9PROT</name>
<protein>
    <recommendedName>
        <fullName evidence="6">Ribosomal RNA large subunit methyltransferase H</fullName>
        <ecNumber evidence="6">2.1.1.177</ecNumber>
    </recommendedName>
    <alternativeName>
        <fullName evidence="6">23S rRNA (pseudouridine1915-N3)-methyltransferase</fullName>
    </alternativeName>
    <alternativeName>
        <fullName evidence="6">23S rRNA m3Psi1915 methyltransferase</fullName>
    </alternativeName>
    <alternativeName>
        <fullName evidence="6">rRNA (pseudouridine-N3-)-methyltransferase RlmH</fullName>
    </alternativeName>
</protein>
<evidence type="ECO:0000313" key="7">
    <source>
        <dbReference type="EMBL" id="BBJ00534.1"/>
    </source>
</evidence>
<dbReference type="CDD" id="cd18081">
    <property type="entry name" value="RlmH-like"/>
    <property type="match status" value="1"/>
</dbReference>
<dbReference type="InterPro" id="IPR029026">
    <property type="entry name" value="tRNA_m1G_MTases_N"/>
</dbReference>
<evidence type="ECO:0000256" key="2">
    <source>
        <dbReference type="ARBA" id="ARBA00022603"/>
    </source>
</evidence>
<evidence type="ECO:0000256" key="5">
    <source>
        <dbReference type="ARBA" id="ARBA00038303"/>
    </source>
</evidence>
<feature type="binding site" evidence="6">
    <location>
        <position position="73"/>
    </location>
    <ligand>
        <name>S-adenosyl-L-methionine</name>
        <dbReference type="ChEBI" id="CHEBI:59789"/>
    </ligand>
</feature>
<keyword evidence="1 6" id="KW-0698">rRNA processing</keyword>
<evidence type="ECO:0000256" key="1">
    <source>
        <dbReference type="ARBA" id="ARBA00022552"/>
    </source>
</evidence>
<comment type="subunit">
    <text evidence="6">Homodimer.</text>
</comment>
<dbReference type="PANTHER" id="PTHR33603:SF1">
    <property type="entry name" value="RIBOSOMAL RNA LARGE SUBUNIT METHYLTRANSFERASE H"/>
    <property type="match status" value="1"/>
</dbReference>
<dbReference type="GO" id="GO:0070038">
    <property type="term" value="F:rRNA (pseudouridine-N3-)-methyltransferase activity"/>
    <property type="evidence" value="ECO:0007669"/>
    <property type="project" value="UniProtKB-UniRule"/>
</dbReference>
<dbReference type="Gene3D" id="3.40.1280.10">
    <property type="match status" value="1"/>
</dbReference>
<proteinExistence type="inferred from homology"/>
<evidence type="ECO:0000256" key="4">
    <source>
        <dbReference type="ARBA" id="ARBA00022691"/>
    </source>
</evidence>
<dbReference type="AlphaFoldDB" id="A0AAN1W0J5"/>
<dbReference type="Proteomes" id="UP001319121">
    <property type="component" value="Chromosome"/>
</dbReference>
<dbReference type="InterPro" id="IPR003742">
    <property type="entry name" value="RlmH-like"/>
</dbReference>
<dbReference type="GO" id="GO:0005737">
    <property type="term" value="C:cytoplasm"/>
    <property type="evidence" value="ECO:0007669"/>
    <property type="project" value="UniProtKB-SubCell"/>
</dbReference>
<comment type="function">
    <text evidence="6">Specifically methylates the pseudouridine at position 1915 (m3Psi1915) in 23S rRNA.</text>
</comment>
<dbReference type="PANTHER" id="PTHR33603">
    <property type="entry name" value="METHYLTRANSFERASE"/>
    <property type="match status" value="1"/>
</dbReference>
<dbReference type="Pfam" id="PF02590">
    <property type="entry name" value="SPOUT_MTase"/>
    <property type="match status" value="1"/>
</dbReference>
<evidence type="ECO:0000256" key="3">
    <source>
        <dbReference type="ARBA" id="ARBA00022679"/>
    </source>
</evidence>
<keyword evidence="4 6" id="KW-0949">S-adenosyl-L-methionine</keyword>
<feature type="binding site" evidence="6">
    <location>
        <position position="104"/>
    </location>
    <ligand>
        <name>S-adenosyl-L-methionine</name>
        <dbReference type="ChEBI" id="CHEBI:59789"/>
    </ligand>
</feature>
<dbReference type="HAMAP" id="MF_00658">
    <property type="entry name" value="23SrRNA_methyltr_H"/>
    <property type="match status" value="1"/>
</dbReference>
<dbReference type="EMBL" id="AP019536">
    <property type="protein sequence ID" value="BBJ00534.1"/>
    <property type="molecule type" value="Genomic_DNA"/>
</dbReference>
<comment type="catalytic activity">
    <reaction evidence="6">
        <text>pseudouridine(1915) in 23S rRNA + S-adenosyl-L-methionine = N(3)-methylpseudouridine(1915) in 23S rRNA + S-adenosyl-L-homocysteine + H(+)</text>
        <dbReference type="Rhea" id="RHEA:42752"/>
        <dbReference type="Rhea" id="RHEA-COMP:10221"/>
        <dbReference type="Rhea" id="RHEA-COMP:10222"/>
        <dbReference type="ChEBI" id="CHEBI:15378"/>
        <dbReference type="ChEBI" id="CHEBI:57856"/>
        <dbReference type="ChEBI" id="CHEBI:59789"/>
        <dbReference type="ChEBI" id="CHEBI:65314"/>
        <dbReference type="ChEBI" id="CHEBI:74486"/>
        <dbReference type="EC" id="2.1.1.177"/>
    </reaction>
</comment>
<keyword evidence="3 6" id="KW-0808">Transferase</keyword>
<evidence type="ECO:0000256" key="6">
    <source>
        <dbReference type="HAMAP-Rule" id="MF_00658"/>
    </source>
</evidence>
<sequence>MKLFVVSVGHKMPDWITAGFNEYAKRMPREAKIELVEIKPEPRTTGKTTAQIMEAEAQRILAALPQGCLRIALDERGAQPTTKQLAAQMRDWMGEGRDVAFIIGGADGLHESVKLAAQHLMALSSLTLPHAMVRVLLAEQLYRAHSLLHNHPYHRE</sequence>
<dbReference type="KEGG" id="fku:FGKAn22_22260"/>
<organism evidence="7 8">
    <name type="scientific">Ferrigenium kumadai</name>
    <dbReference type="NCBI Taxonomy" id="1682490"/>
    <lineage>
        <taxon>Bacteria</taxon>
        <taxon>Pseudomonadati</taxon>
        <taxon>Pseudomonadota</taxon>
        <taxon>Betaproteobacteria</taxon>
        <taxon>Nitrosomonadales</taxon>
        <taxon>Gallionellaceae</taxon>
        <taxon>Ferrigenium</taxon>
    </lineage>
</organism>